<dbReference type="PANTHER" id="PTHR42756">
    <property type="entry name" value="TRANSCRIPTIONAL REGULATOR, MARR"/>
    <property type="match status" value="1"/>
</dbReference>
<dbReference type="InterPro" id="IPR036388">
    <property type="entry name" value="WH-like_DNA-bd_sf"/>
</dbReference>
<sequence length="147" mass="17591">MEREMYVREAFEFLSKVNTKMVMEFNSLFNHEITQKQLLILQIVRDVENITVNEISQQTGLSLSSVSQLIGRLEKENYLKRQVNINNRREVFVSLDSEADLLFENYNRVDSYLIEKYYSEFSVEEVKQFRNLVKKLYNVMEQKGEEK</sequence>
<evidence type="ECO:0000256" key="3">
    <source>
        <dbReference type="ARBA" id="ARBA00023163"/>
    </source>
</evidence>
<dbReference type="Gene3D" id="1.10.10.10">
    <property type="entry name" value="Winged helix-like DNA-binding domain superfamily/Winged helix DNA-binding domain"/>
    <property type="match status" value="1"/>
</dbReference>
<evidence type="ECO:0000313" key="6">
    <source>
        <dbReference type="Proteomes" id="UP001597318"/>
    </source>
</evidence>
<protein>
    <submittedName>
        <fullName evidence="5">MarR family winged helix-turn-helix transcriptional regulator</fullName>
    </submittedName>
</protein>
<dbReference type="Pfam" id="PF01047">
    <property type="entry name" value="MarR"/>
    <property type="match status" value="1"/>
</dbReference>
<dbReference type="InterPro" id="IPR036390">
    <property type="entry name" value="WH_DNA-bd_sf"/>
</dbReference>
<accession>A0ABW5C6D4</accession>
<dbReference type="Proteomes" id="UP001597318">
    <property type="component" value="Unassembled WGS sequence"/>
</dbReference>
<keyword evidence="2" id="KW-0238">DNA-binding</keyword>
<comment type="caution">
    <text evidence="5">The sequence shown here is derived from an EMBL/GenBank/DDBJ whole genome shotgun (WGS) entry which is preliminary data.</text>
</comment>
<dbReference type="RefSeq" id="WP_247343212.1">
    <property type="nucleotide sequence ID" value="NZ_CP095550.1"/>
</dbReference>
<dbReference type="CDD" id="cd00090">
    <property type="entry name" value="HTH_ARSR"/>
    <property type="match status" value="1"/>
</dbReference>
<dbReference type="EMBL" id="JBHUIK010000009">
    <property type="protein sequence ID" value="MFD2216835.1"/>
    <property type="molecule type" value="Genomic_DNA"/>
</dbReference>
<evidence type="ECO:0000313" key="5">
    <source>
        <dbReference type="EMBL" id="MFD2216835.1"/>
    </source>
</evidence>
<organism evidence="5 6">
    <name type="scientific">Metabacillus endolithicus</name>
    <dbReference type="NCBI Taxonomy" id="1535204"/>
    <lineage>
        <taxon>Bacteria</taxon>
        <taxon>Bacillati</taxon>
        <taxon>Bacillota</taxon>
        <taxon>Bacilli</taxon>
        <taxon>Bacillales</taxon>
        <taxon>Bacillaceae</taxon>
        <taxon>Metabacillus</taxon>
    </lineage>
</organism>
<evidence type="ECO:0000256" key="2">
    <source>
        <dbReference type="ARBA" id="ARBA00023125"/>
    </source>
</evidence>
<feature type="domain" description="HTH marR-type" evidence="4">
    <location>
        <begin position="1"/>
        <end position="138"/>
    </location>
</feature>
<dbReference type="SMART" id="SM00419">
    <property type="entry name" value="HTH_CRP"/>
    <property type="match status" value="1"/>
</dbReference>
<evidence type="ECO:0000256" key="1">
    <source>
        <dbReference type="ARBA" id="ARBA00023015"/>
    </source>
</evidence>
<keyword evidence="3" id="KW-0804">Transcription</keyword>
<dbReference type="PANTHER" id="PTHR42756:SF1">
    <property type="entry name" value="TRANSCRIPTIONAL REPRESSOR OF EMRAB OPERON"/>
    <property type="match status" value="1"/>
</dbReference>
<dbReference type="PRINTS" id="PR00598">
    <property type="entry name" value="HTHMARR"/>
</dbReference>
<dbReference type="InterPro" id="IPR012318">
    <property type="entry name" value="HTH_CRP"/>
</dbReference>
<reference evidence="6" key="1">
    <citation type="journal article" date="2019" name="Int. J. Syst. Evol. Microbiol.">
        <title>The Global Catalogue of Microorganisms (GCM) 10K type strain sequencing project: providing services to taxonomists for standard genome sequencing and annotation.</title>
        <authorList>
            <consortium name="The Broad Institute Genomics Platform"/>
            <consortium name="The Broad Institute Genome Sequencing Center for Infectious Disease"/>
            <person name="Wu L."/>
            <person name="Ma J."/>
        </authorList>
    </citation>
    <scope>NUCLEOTIDE SEQUENCE [LARGE SCALE GENOMIC DNA]</scope>
    <source>
        <strain evidence="6">CGMCC 1.15474</strain>
    </source>
</reference>
<dbReference type="SUPFAM" id="SSF46785">
    <property type="entry name" value="Winged helix' DNA-binding domain"/>
    <property type="match status" value="1"/>
</dbReference>
<proteinExistence type="predicted"/>
<keyword evidence="6" id="KW-1185">Reference proteome</keyword>
<evidence type="ECO:0000259" key="4">
    <source>
        <dbReference type="PROSITE" id="PS50995"/>
    </source>
</evidence>
<name>A0ABW5C6D4_9BACI</name>
<dbReference type="SMART" id="SM00347">
    <property type="entry name" value="HTH_MARR"/>
    <property type="match status" value="1"/>
</dbReference>
<dbReference type="InterPro" id="IPR011991">
    <property type="entry name" value="ArsR-like_HTH"/>
</dbReference>
<dbReference type="PROSITE" id="PS50995">
    <property type="entry name" value="HTH_MARR_2"/>
    <property type="match status" value="1"/>
</dbReference>
<keyword evidence="1" id="KW-0805">Transcription regulation</keyword>
<dbReference type="InterPro" id="IPR000835">
    <property type="entry name" value="HTH_MarR-typ"/>
</dbReference>
<gene>
    <name evidence="5" type="ORF">ACFSKK_24505</name>
</gene>